<dbReference type="Proteomes" id="UP001501742">
    <property type="component" value="Unassembled WGS sequence"/>
</dbReference>
<dbReference type="RefSeq" id="WP_204607022.1">
    <property type="nucleotide sequence ID" value="NZ_BAAAJX010000016.1"/>
</dbReference>
<protein>
    <submittedName>
        <fullName evidence="1">Uncharacterized protein</fullName>
    </submittedName>
</protein>
<reference evidence="1 2" key="1">
    <citation type="journal article" date="2019" name="Int. J. Syst. Evol. Microbiol.">
        <title>The Global Catalogue of Microorganisms (GCM) 10K type strain sequencing project: providing services to taxonomists for standard genome sequencing and annotation.</title>
        <authorList>
            <consortium name="The Broad Institute Genomics Platform"/>
            <consortium name="The Broad Institute Genome Sequencing Center for Infectious Disease"/>
            <person name="Wu L."/>
            <person name="Ma J."/>
        </authorList>
    </citation>
    <scope>NUCLEOTIDE SEQUENCE [LARGE SCALE GENOMIC DNA]</scope>
    <source>
        <strain evidence="1 2">JCM 12140</strain>
    </source>
</reference>
<gene>
    <name evidence="1" type="ORF">GCM10009627_27420</name>
</gene>
<evidence type="ECO:0000313" key="2">
    <source>
        <dbReference type="Proteomes" id="UP001501742"/>
    </source>
</evidence>
<accession>A0ABN1ZFD4</accession>
<proteinExistence type="predicted"/>
<name>A0ABN1ZFD4_9MICO</name>
<organism evidence="1 2">
    <name type="scientific">Curtobacterium herbarum</name>
    <dbReference type="NCBI Taxonomy" id="150122"/>
    <lineage>
        <taxon>Bacteria</taxon>
        <taxon>Bacillati</taxon>
        <taxon>Actinomycetota</taxon>
        <taxon>Actinomycetes</taxon>
        <taxon>Micrococcales</taxon>
        <taxon>Microbacteriaceae</taxon>
        <taxon>Curtobacterium</taxon>
    </lineage>
</organism>
<keyword evidence="2" id="KW-1185">Reference proteome</keyword>
<dbReference type="EMBL" id="BAAAJX010000016">
    <property type="protein sequence ID" value="GAA1494396.1"/>
    <property type="molecule type" value="Genomic_DNA"/>
</dbReference>
<comment type="caution">
    <text evidence="1">The sequence shown here is derived from an EMBL/GenBank/DDBJ whole genome shotgun (WGS) entry which is preliminary data.</text>
</comment>
<evidence type="ECO:0000313" key="1">
    <source>
        <dbReference type="EMBL" id="GAA1494396.1"/>
    </source>
</evidence>
<sequence>MRDSTVMQELRSDPLEWHRRGMSSPLEIDRIVISRLGIGVSADPTYADFFQAAA</sequence>